<dbReference type="Pfam" id="PF01712">
    <property type="entry name" value="dNK"/>
    <property type="match status" value="1"/>
</dbReference>
<dbReference type="PIRSF" id="PIRSF000705">
    <property type="entry name" value="DNK"/>
    <property type="match status" value="1"/>
</dbReference>
<accession>D5BKP9</accession>
<dbReference type="PANTHER" id="PTHR10513:SF35">
    <property type="entry name" value="DEOXYADENOSINE KINASE"/>
    <property type="match status" value="1"/>
</dbReference>
<dbReference type="GO" id="GO:0005737">
    <property type="term" value="C:cytoplasm"/>
    <property type="evidence" value="ECO:0007669"/>
    <property type="project" value="TreeGrafter"/>
</dbReference>
<dbReference type="AlphaFoldDB" id="D5BKP9"/>
<evidence type="ECO:0000256" key="1">
    <source>
        <dbReference type="ARBA" id="ARBA00007420"/>
    </source>
</evidence>
<evidence type="ECO:0000313" key="11">
    <source>
        <dbReference type="Proteomes" id="UP000001654"/>
    </source>
</evidence>
<keyword evidence="5 8" id="KW-0067">ATP-binding</keyword>
<evidence type="ECO:0000259" key="9">
    <source>
        <dbReference type="Pfam" id="PF01712"/>
    </source>
</evidence>
<dbReference type="GO" id="GO:0005524">
    <property type="term" value="F:ATP binding"/>
    <property type="evidence" value="ECO:0007669"/>
    <property type="project" value="UniProtKB-KW"/>
</dbReference>
<reference evidence="10 11" key="1">
    <citation type="journal article" date="2010" name="BMC Genomics">
        <title>The complete genome of Zunongwangia profunda SM-A87 reveals its adaptation to the deep-sea environment and ecological role in sedimentary organic nitrogen degradation.</title>
        <authorList>
            <person name="Qin Q.L."/>
            <person name="Zhang X.Y."/>
            <person name="Wang X.M."/>
            <person name="Liu G.M."/>
            <person name="Chen X.L."/>
            <person name="Xie B.B."/>
            <person name="Dang H.Y."/>
            <person name="Zhou B.C."/>
            <person name="Yu J."/>
            <person name="Zhang Y.Z."/>
        </authorList>
    </citation>
    <scope>NUCLEOTIDE SEQUENCE [LARGE SCALE GENOMIC DNA]</scope>
    <source>
        <strain evidence="11">DSM 18752 / CCTCC AB 206139 / SM-A87</strain>
    </source>
</reference>
<dbReference type="HOGENOM" id="CLU_030466_2_1_10"/>
<evidence type="ECO:0000256" key="5">
    <source>
        <dbReference type="ARBA" id="ARBA00022840"/>
    </source>
</evidence>
<feature type="binding site" evidence="7">
    <location>
        <position position="70"/>
    </location>
    <ligand>
        <name>substrate</name>
    </ligand>
</feature>
<dbReference type="PANTHER" id="PTHR10513">
    <property type="entry name" value="DEOXYNUCLEOSIDE KINASE"/>
    <property type="match status" value="1"/>
</dbReference>
<evidence type="ECO:0000256" key="7">
    <source>
        <dbReference type="PIRSR" id="PIRSR000705-2"/>
    </source>
</evidence>
<dbReference type="CDD" id="cd01673">
    <property type="entry name" value="dNK"/>
    <property type="match status" value="1"/>
</dbReference>
<dbReference type="STRING" id="655815.ZPR_3651"/>
<evidence type="ECO:0000256" key="3">
    <source>
        <dbReference type="ARBA" id="ARBA00022741"/>
    </source>
</evidence>
<keyword evidence="11" id="KW-1185">Reference proteome</keyword>
<organism evidence="10 11">
    <name type="scientific">Zunongwangia profunda (strain DSM 18752 / CCTCC AB 206139 / SM-A87)</name>
    <name type="common">Wangia profunda</name>
    <dbReference type="NCBI Taxonomy" id="655815"/>
    <lineage>
        <taxon>Bacteria</taxon>
        <taxon>Pseudomonadati</taxon>
        <taxon>Bacteroidota</taxon>
        <taxon>Flavobacteriia</taxon>
        <taxon>Flavobacteriales</taxon>
        <taxon>Flavobacteriaceae</taxon>
        <taxon>Zunongwangia</taxon>
    </lineage>
</organism>
<feature type="binding site" evidence="7">
    <location>
        <position position="93"/>
    </location>
    <ligand>
        <name>substrate</name>
    </ligand>
</feature>
<dbReference type="InterPro" id="IPR050566">
    <property type="entry name" value="Deoxyribonucleoside_kinase"/>
</dbReference>
<keyword evidence="4 10" id="KW-0418">Kinase</keyword>
<dbReference type="FunFam" id="3.40.50.300:FF:000659">
    <property type="entry name" value="Deoxyguanosine kinase"/>
    <property type="match status" value="1"/>
</dbReference>
<keyword evidence="2" id="KW-0808">Transferase</keyword>
<feature type="binding site" evidence="7">
    <location>
        <position position="82"/>
    </location>
    <ligand>
        <name>substrate</name>
    </ligand>
</feature>
<proteinExistence type="inferred from homology"/>
<dbReference type="eggNOG" id="COG1428">
    <property type="taxonomic scope" value="Bacteria"/>
</dbReference>
<dbReference type="Proteomes" id="UP000001654">
    <property type="component" value="Chromosome"/>
</dbReference>
<feature type="binding site" evidence="8">
    <location>
        <begin position="46"/>
        <end position="54"/>
    </location>
    <ligand>
        <name>ATP</name>
        <dbReference type="ChEBI" id="CHEBI:30616"/>
    </ligand>
</feature>
<dbReference type="GO" id="GO:0019136">
    <property type="term" value="F:deoxynucleoside kinase activity"/>
    <property type="evidence" value="ECO:0007669"/>
    <property type="project" value="InterPro"/>
</dbReference>
<name>D5BKP9_ZUNPS</name>
<dbReference type="InterPro" id="IPR027417">
    <property type="entry name" value="P-loop_NTPase"/>
</dbReference>
<comment type="similarity">
    <text evidence="1">Belongs to the DCK/DGK family.</text>
</comment>
<gene>
    <name evidence="10" type="ordered locus">ZPR_3651</name>
</gene>
<protein>
    <submittedName>
        <fullName evidence="10">Deoxyadenosine kinase</fullName>
    </submittedName>
</protein>
<dbReference type="InterPro" id="IPR002624">
    <property type="entry name" value="DCK/DGK"/>
</dbReference>
<evidence type="ECO:0000256" key="8">
    <source>
        <dbReference type="PIRSR" id="PIRSR000705-3"/>
    </source>
</evidence>
<evidence type="ECO:0000256" key="4">
    <source>
        <dbReference type="ARBA" id="ARBA00022777"/>
    </source>
</evidence>
<dbReference type="SUPFAM" id="SSF52540">
    <property type="entry name" value="P-loop containing nucleoside triphosphate hydrolases"/>
    <property type="match status" value="1"/>
</dbReference>
<evidence type="ECO:0000313" key="10">
    <source>
        <dbReference type="EMBL" id="ADF53961.1"/>
    </source>
</evidence>
<dbReference type="Gene3D" id="3.40.50.300">
    <property type="entry name" value="P-loop containing nucleotide triphosphate hydrolases"/>
    <property type="match status" value="1"/>
</dbReference>
<dbReference type="KEGG" id="zpr:ZPR_3651"/>
<feature type="binding site" evidence="7">
    <location>
        <position position="118"/>
    </location>
    <ligand>
        <name>substrate</name>
    </ligand>
</feature>
<feature type="domain" description="Deoxynucleoside kinase" evidence="9">
    <location>
        <begin position="43"/>
        <end position="236"/>
    </location>
</feature>
<dbReference type="InterPro" id="IPR031314">
    <property type="entry name" value="DNK_dom"/>
</dbReference>
<feature type="active site" description="Proton acceptor" evidence="6">
    <location>
        <position position="117"/>
    </location>
</feature>
<feature type="binding site" evidence="7">
    <location>
        <position position="184"/>
    </location>
    <ligand>
        <name>substrate</name>
    </ligand>
</feature>
<feature type="binding site" evidence="7">
    <location>
        <position position="123"/>
    </location>
    <ligand>
        <name>substrate</name>
    </ligand>
</feature>
<sequence>MGLLYFVRISGLCKKYDEVNLVSLHPKILSTQTKRRINIMHVAIAGNIGAGKTTLTRLLAKHYKWEPHYEDVLENPYLEDFYNKMERWSFNLQIYFLNSRFRQILQIRESGKKIIQDRTIYEDAYIFAPNLHAMGLMTNRDFENYRSLFELMESVVKGPDLLIYLRSSIPNLVAQIQKRGRDYENSISIDYLSRLNERYEAWVHDYDKGNLLIVDVDNINFVDNPEDLGDIINKIDGEINGLF</sequence>
<evidence type="ECO:0000256" key="2">
    <source>
        <dbReference type="ARBA" id="ARBA00022679"/>
    </source>
</evidence>
<evidence type="ECO:0000256" key="6">
    <source>
        <dbReference type="PIRSR" id="PIRSR000705-1"/>
    </source>
</evidence>
<keyword evidence="3 8" id="KW-0547">Nucleotide-binding</keyword>
<dbReference type="EMBL" id="CP001650">
    <property type="protein sequence ID" value="ADF53961.1"/>
    <property type="molecule type" value="Genomic_DNA"/>
</dbReference>